<name>J3N1E9_ORYBR</name>
<dbReference type="AlphaFoldDB" id="J3N1E9"/>
<sequence length="56" mass="6108">MLISSAFAKPYTKGGSHKASFMLSCGIASSSWVTVYHKMVDSKILLVNWKINATSN</sequence>
<keyword evidence="2" id="KW-1185">Reference proteome</keyword>
<reference evidence="1" key="1">
    <citation type="journal article" date="2013" name="Nat. Commun.">
        <title>Whole-genome sequencing of Oryza brachyantha reveals mechanisms underlying Oryza genome evolution.</title>
        <authorList>
            <person name="Chen J."/>
            <person name="Huang Q."/>
            <person name="Gao D."/>
            <person name="Wang J."/>
            <person name="Lang Y."/>
            <person name="Liu T."/>
            <person name="Li B."/>
            <person name="Bai Z."/>
            <person name="Luis Goicoechea J."/>
            <person name="Liang C."/>
            <person name="Chen C."/>
            <person name="Zhang W."/>
            <person name="Sun S."/>
            <person name="Liao Y."/>
            <person name="Zhang X."/>
            <person name="Yang L."/>
            <person name="Song C."/>
            <person name="Wang M."/>
            <person name="Shi J."/>
            <person name="Liu G."/>
            <person name="Liu J."/>
            <person name="Zhou H."/>
            <person name="Zhou W."/>
            <person name="Yu Q."/>
            <person name="An N."/>
            <person name="Chen Y."/>
            <person name="Cai Q."/>
            <person name="Wang B."/>
            <person name="Liu B."/>
            <person name="Min J."/>
            <person name="Huang Y."/>
            <person name="Wu H."/>
            <person name="Li Z."/>
            <person name="Zhang Y."/>
            <person name="Yin Y."/>
            <person name="Song W."/>
            <person name="Jiang J."/>
            <person name="Jackson S.A."/>
            <person name="Wing R.A."/>
            <person name="Wang J."/>
            <person name="Chen M."/>
        </authorList>
    </citation>
    <scope>NUCLEOTIDE SEQUENCE [LARGE SCALE GENOMIC DNA]</scope>
    <source>
        <strain evidence="1">cv. IRGC 101232</strain>
    </source>
</reference>
<dbReference type="Proteomes" id="UP000006038">
    <property type="component" value="Chromosome 10"/>
</dbReference>
<protein>
    <submittedName>
        <fullName evidence="1">Uncharacterized protein</fullName>
    </submittedName>
</protein>
<dbReference type="Gramene" id="OB10G13470.1">
    <property type="protein sequence ID" value="OB10G13470.1"/>
    <property type="gene ID" value="OB10G13470"/>
</dbReference>
<reference evidence="1" key="2">
    <citation type="submission" date="2013-04" db="UniProtKB">
        <authorList>
            <consortium name="EnsemblPlants"/>
        </authorList>
    </citation>
    <scope>IDENTIFICATION</scope>
</reference>
<evidence type="ECO:0000313" key="1">
    <source>
        <dbReference type="EnsemblPlants" id="OB10G13470.1"/>
    </source>
</evidence>
<accession>J3N1E9</accession>
<organism evidence="1">
    <name type="scientific">Oryza brachyantha</name>
    <name type="common">malo sina</name>
    <dbReference type="NCBI Taxonomy" id="4533"/>
    <lineage>
        <taxon>Eukaryota</taxon>
        <taxon>Viridiplantae</taxon>
        <taxon>Streptophyta</taxon>
        <taxon>Embryophyta</taxon>
        <taxon>Tracheophyta</taxon>
        <taxon>Spermatophyta</taxon>
        <taxon>Magnoliopsida</taxon>
        <taxon>Liliopsida</taxon>
        <taxon>Poales</taxon>
        <taxon>Poaceae</taxon>
        <taxon>BOP clade</taxon>
        <taxon>Oryzoideae</taxon>
        <taxon>Oryzeae</taxon>
        <taxon>Oryzinae</taxon>
        <taxon>Oryza</taxon>
    </lineage>
</organism>
<evidence type="ECO:0000313" key="2">
    <source>
        <dbReference type="Proteomes" id="UP000006038"/>
    </source>
</evidence>
<proteinExistence type="predicted"/>
<dbReference type="HOGENOM" id="CLU_3017455_0_0_1"/>
<dbReference type="EnsemblPlants" id="OB10G13470.1">
    <property type="protein sequence ID" value="OB10G13470.1"/>
    <property type="gene ID" value="OB10G13470"/>
</dbReference>